<dbReference type="InterPro" id="IPR024083">
    <property type="entry name" value="Fumarase/histidase_N"/>
</dbReference>
<dbReference type="HAMAP" id="MF_00743">
    <property type="entry name" value="FumaraseC"/>
    <property type="match status" value="1"/>
</dbReference>
<keyword evidence="4 5" id="KW-0456">Lyase</keyword>
<dbReference type="Pfam" id="PF10415">
    <property type="entry name" value="FumaraseC_C"/>
    <property type="match status" value="1"/>
</dbReference>
<protein>
    <recommendedName>
        <fullName evidence="5">Fumarate hydratase class II</fullName>
        <shortName evidence="5">Fumarase C</shortName>
        <ecNumber evidence="5">4.2.1.2</ecNumber>
    </recommendedName>
    <alternativeName>
        <fullName evidence="5">Aerobic fumarase</fullName>
    </alternativeName>
    <alternativeName>
        <fullName evidence="5">Iron-independent fumarase</fullName>
    </alternativeName>
</protein>
<dbReference type="InterPro" id="IPR022761">
    <property type="entry name" value="Fumarate_lyase_N"/>
</dbReference>
<comment type="function">
    <text evidence="5">Involved in the TCA cycle. Catalyzes the stereospecific interconversion of fumarate to L-malate.</text>
</comment>
<evidence type="ECO:0000259" key="6">
    <source>
        <dbReference type="Pfam" id="PF00206"/>
    </source>
</evidence>
<comment type="subcellular location">
    <subcellularLocation>
        <location evidence="5">Cytoplasm</location>
    </subcellularLocation>
</comment>
<dbReference type="InterPro" id="IPR008948">
    <property type="entry name" value="L-Aspartase-like"/>
</dbReference>
<feature type="active site" evidence="5">
    <location>
        <position position="317"/>
    </location>
</feature>
<feature type="binding site" evidence="5">
    <location>
        <position position="318"/>
    </location>
    <ligand>
        <name>substrate</name>
    </ligand>
</feature>
<comment type="catalytic activity">
    <reaction evidence="5">
        <text>(S)-malate = fumarate + H2O</text>
        <dbReference type="Rhea" id="RHEA:12460"/>
        <dbReference type="ChEBI" id="CHEBI:15377"/>
        <dbReference type="ChEBI" id="CHEBI:15589"/>
        <dbReference type="ChEBI" id="CHEBI:29806"/>
        <dbReference type="EC" id="4.2.1.2"/>
    </reaction>
</comment>
<dbReference type="Pfam" id="PF00206">
    <property type="entry name" value="Lyase_1"/>
    <property type="match status" value="1"/>
</dbReference>
<dbReference type="InterPro" id="IPR020557">
    <property type="entry name" value="Fumarate_lyase_CS"/>
</dbReference>
<dbReference type="FunFam" id="1.10.275.10:FF:000001">
    <property type="entry name" value="Fumarate hydratase, mitochondrial"/>
    <property type="match status" value="1"/>
</dbReference>
<sequence length="453" mass="48778">MEFRIEKDSMGEVKVPSGAYYGAQTCRAVENFPISGIRFPTVFINALALVKRCAAVVNLKLDKISPEISRAIVTASDEVMSGKYDDQFLVDIFQTGSGTSTNMNMNEVLSSRANEILTGRKGGKSPVHPNDHVNAGQSSNDVIPTAIHISALIAMEEKLIPALGKLEQELTKKSHQFRNIKKIGRTHLQDAVPMTLGDEFSGYARQIHLGVKRLKGVESNLSELALGGTAVGSGLNAHPEFAVSVIELISQHTNLYFREAENHFEAQAAQDAAVEASSMLKCVAVSLVKIANDIRWLSSGPRCGLGEISIPSLQPGSSIMPGKVNPVIPEVVLQVAAQVIANDTAVTLGGQGGNFELNVMLPLIAHNLLQSIDLLASASEVFAEKCISGITANEEKCRSFIEQSLALVTGLIPHIGYDRAAEIAYKAWNSGQTIREVAEQEKILSLDILNELL</sequence>
<evidence type="ECO:0000256" key="4">
    <source>
        <dbReference type="ARBA" id="ARBA00023239"/>
    </source>
</evidence>
<dbReference type="Proteomes" id="UP000191931">
    <property type="component" value="Unassembled WGS sequence"/>
</dbReference>
<dbReference type="GO" id="GO:0004333">
    <property type="term" value="F:fumarate hydratase activity"/>
    <property type="evidence" value="ECO:0007669"/>
    <property type="project" value="UniProtKB-UniRule"/>
</dbReference>
<feature type="binding site" evidence="5">
    <location>
        <begin position="97"/>
        <end position="99"/>
    </location>
    <ligand>
        <name>substrate</name>
    </ligand>
</feature>
<dbReference type="PANTHER" id="PTHR11444:SF22">
    <property type="entry name" value="FUMARATE HYDRATASE CLASS II"/>
    <property type="match status" value="1"/>
</dbReference>
<dbReference type="InterPro" id="IPR018951">
    <property type="entry name" value="Fumarase_C_C"/>
</dbReference>
<dbReference type="OrthoDB" id="9802809at2"/>
<name>A0A1W1H6I5_9BACT</name>
<dbReference type="Gene3D" id="1.10.40.30">
    <property type="entry name" value="Fumarase/aspartase (C-terminal domain)"/>
    <property type="match status" value="1"/>
</dbReference>
<dbReference type="Gene3D" id="1.20.200.10">
    <property type="entry name" value="Fumarase/aspartase (Central domain)"/>
    <property type="match status" value="1"/>
</dbReference>
<evidence type="ECO:0000256" key="2">
    <source>
        <dbReference type="ARBA" id="ARBA00022490"/>
    </source>
</evidence>
<dbReference type="UniPathway" id="UPA00223">
    <property type="reaction ID" value="UER01007"/>
</dbReference>
<feature type="domain" description="Fumarate lyase N-terminal" evidence="6">
    <location>
        <begin position="11"/>
        <end position="340"/>
    </location>
</feature>
<accession>A0A1W1H6I5</accession>
<feature type="domain" description="Fumarase C C-terminal" evidence="7">
    <location>
        <begin position="407"/>
        <end position="453"/>
    </location>
</feature>
<keyword evidence="9" id="KW-1185">Reference proteome</keyword>
<dbReference type="EC" id="4.2.1.2" evidence="5"/>
<dbReference type="RefSeq" id="WP_080804456.1">
    <property type="nucleotide sequence ID" value="NZ_LT828547.1"/>
</dbReference>
<dbReference type="AlphaFoldDB" id="A0A1W1H6I5"/>
<dbReference type="InterPro" id="IPR005677">
    <property type="entry name" value="Fum_hydII"/>
</dbReference>
<comment type="similarity">
    <text evidence="1 5">Belongs to the class-II fumarase/aspartase family. Fumarase subfamily.</text>
</comment>
<dbReference type="InterPro" id="IPR000362">
    <property type="entry name" value="Fumarate_lyase_fam"/>
</dbReference>
<feature type="binding site" evidence="5">
    <location>
        <begin position="138"/>
        <end position="140"/>
    </location>
    <ligand>
        <name>substrate</name>
    </ligand>
</feature>
<evidence type="ECO:0000256" key="3">
    <source>
        <dbReference type="ARBA" id="ARBA00022532"/>
    </source>
</evidence>
<feature type="binding site" description="in site B" evidence="5">
    <location>
        <begin position="128"/>
        <end position="131"/>
    </location>
    <ligand>
        <name>substrate</name>
    </ligand>
</feature>
<evidence type="ECO:0000256" key="1">
    <source>
        <dbReference type="ARBA" id="ARBA00009084"/>
    </source>
</evidence>
<organism evidence="8 9">
    <name type="scientific">Desulfamplus magnetovallimortis</name>
    <dbReference type="NCBI Taxonomy" id="1246637"/>
    <lineage>
        <taxon>Bacteria</taxon>
        <taxon>Pseudomonadati</taxon>
        <taxon>Thermodesulfobacteriota</taxon>
        <taxon>Desulfobacteria</taxon>
        <taxon>Desulfobacterales</taxon>
        <taxon>Desulfobacteraceae</taxon>
        <taxon>Desulfamplus</taxon>
    </lineage>
</organism>
<dbReference type="NCBIfam" id="NF008909">
    <property type="entry name" value="PRK12273.1"/>
    <property type="match status" value="1"/>
</dbReference>
<comment type="subunit">
    <text evidence="5">Homotetramer.</text>
</comment>
<dbReference type="GO" id="GO:0005737">
    <property type="term" value="C:cytoplasm"/>
    <property type="evidence" value="ECO:0007669"/>
    <property type="project" value="UniProtKB-SubCell"/>
</dbReference>
<comment type="pathway">
    <text evidence="5">Carbohydrate metabolism; tricarboxylic acid cycle; (S)-malate from fumarate: step 1/1.</text>
</comment>
<proteinExistence type="inferred from homology"/>
<dbReference type="PANTHER" id="PTHR11444">
    <property type="entry name" value="ASPARTATEAMMONIA/ARGININOSUCCINATE/ADENYLOSUCCINATE LYASE"/>
    <property type="match status" value="1"/>
</dbReference>
<evidence type="ECO:0000259" key="7">
    <source>
        <dbReference type="Pfam" id="PF10415"/>
    </source>
</evidence>
<evidence type="ECO:0000313" key="8">
    <source>
        <dbReference type="EMBL" id="SLM28083.1"/>
    </source>
</evidence>
<dbReference type="PRINTS" id="PR00145">
    <property type="entry name" value="ARGSUCLYASE"/>
</dbReference>
<feature type="active site" description="Proton donor/acceptor" evidence="5">
    <location>
        <position position="187"/>
    </location>
</feature>
<dbReference type="Gene3D" id="1.10.275.10">
    <property type="entry name" value="Fumarase/aspartase (N-terminal domain)"/>
    <property type="match status" value="1"/>
</dbReference>
<feature type="binding site" evidence="5">
    <location>
        <position position="186"/>
    </location>
    <ligand>
        <name>substrate</name>
    </ligand>
</feature>
<gene>
    <name evidence="5 8" type="primary">fumC</name>
    <name evidence="8" type="ORF">MTBBW1_1260005</name>
</gene>
<dbReference type="CDD" id="cd01362">
    <property type="entry name" value="Fumarase_classII"/>
    <property type="match status" value="1"/>
</dbReference>
<keyword evidence="2 5" id="KW-0963">Cytoplasm</keyword>
<reference evidence="8 9" key="1">
    <citation type="submission" date="2017-03" db="EMBL/GenBank/DDBJ databases">
        <authorList>
            <person name="Afonso C.L."/>
            <person name="Miller P.J."/>
            <person name="Scott M.A."/>
            <person name="Spackman E."/>
            <person name="Goraichik I."/>
            <person name="Dimitrov K.M."/>
            <person name="Suarez D.L."/>
            <person name="Swayne D.E."/>
        </authorList>
    </citation>
    <scope>NUCLEOTIDE SEQUENCE [LARGE SCALE GENOMIC DNA]</scope>
    <source>
        <strain evidence="8">PRJEB14757</strain>
    </source>
</reference>
<dbReference type="STRING" id="1246637.MTBBW1_1260005"/>
<dbReference type="GO" id="GO:0006106">
    <property type="term" value="P:fumarate metabolic process"/>
    <property type="evidence" value="ECO:0007669"/>
    <property type="project" value="InterPro"/>
</dbReference>
<dbReference type="PRINTS" id="PR00149">
    <property type="entry name" value="FUMRATELYASE"/>
</dbReference>
<dbReference type="FunFam" id="1.20.200.10:FF:000001">
    <property type="entry name" value="Fumarate hydratase, mitochondrial"/>
    <property type="match status" value="1"/>
</dbReference>
<evidence type="ECO:0000313" key="9">
    <source>
        <dbReference type="Proteomes" id="UP000191931"/>
    </source>
</evidence>
<feature type="binding site" evidence="5">
    <location>
        <begin position="323"/>
        <end position="325"/>
    </location>
    <ligand>
        <name>substrate</name>
    </ligand>
</feature>
<dbReference type="PROSITE" id="PS00163">
    <property type="entry name" value="FUMARATE_LYASES"/>
    <property type="match status" value="1"/>
</dbReference>
<feature type="site" description="Important for catalytic activity" evidence="5">
    <location>
        <position position="330"/>
    </location>
</feature>
<dbReference type="SUPFAM" id="SSF48557">
    <property type="entry name" value="L-aspartase-like"/>
    <property type="match status" value="1"/>
</dbReference>
<evidence type="ECO:0000256" key="5">
    <source>
        <dbReference type="HAMAP-Rule" id="MF_00743"/>
    </source>
</evidence>
<dbReference type="GO" id="GO:0006099">
    <property type="term" value="P:tricarboxylic acid cycle"/>
    <property type="evidence" value="ECO:0007669"/>
    <property type="project" value="UniProtKB-UniRule"/>
</dbReference>
<dbReference type="EMBL" id="FWEV01000031">
    <property type="protein sequence ID" value="SLM28083.1"/>
    <property type="molecule type" value="Genomic_DNA"/>
</dbReference>
<comment type="miscellaneous">
    <text evidence="5">There are 2 substrate-binding sites: the catalytic A site, and the non-catalytic B site that may play a role in the transfer of substrate or product between the active site and the solvent. Alternatively, the B site may bind allosteric effectors.</text>
</comment>
<keyword evidence="3 5" id="KW-0816">Tricarboxylic acid cycle</keyword>